<dbReference type="AlphaFoldDB" id="A0A0P7ZZC2"/>
<gene>
    <name evidence="1" type="ORF">MPEBLZ_04525</name>
</gene>
<feature type="non-terminal residue" evidence="1">
    <location>
        <position position="1"/>
    </location>
</feature>
<organism evidence="1 2">
    <name type="scientific">Candidatus Methanoperedens nitratireducens</name>
    <dbReference type="NCBI Taxonomy" id="1392998"/>
    <lineage>
        <taxon>Archaea</taxon>
        <taxon>Methanobacteriati</taxon>
        <taxon>Methanobacteriota</taxon>
        <taxon>Stenosarchaea group</taxon>
        <taxon>Methanomicrobia</taxon>
        <taxon>Methanosarcinales</taxon>
        <taxon>ANME-2 cluster</taxon>
        <taxon>Candidatus Methanoperedentaceae</taxon>
        <taxon>Candidatus Methanoperedens</taxon>
    </lineage>
</organism>
<sequence length="43" mass="5091">NNFKLFEAIIMAINRLDYYIYLSLERFCQVEVDGTKSNDNEIS</sequence>
<dbReference type="Proteomes" id="UP000050360">
    <property type="component" value="Unassembled WGS sequence"/>
</dbReference>
<comment type="caution">
    <text evidence="1">The sequence shown here is derived from an EMBL/GenBank/DDBJ whole genome shotgun (WGS) entry which is preliminary data.</text>
</comment>
<proteinExistence type="predicted"/>
<dbReference type="EMBL" id="LKCM01000490">
    <property type="protein sequence ID" value="KPQ40919.1"/>
    <property type="molecule type" value="Genomic_DNA"/>
</dbReference>
<accession>A0A0P7ZZC2</accession>
<name>A0A0P7ZZC2_9EURY</name>
<reference evidence="1 2" key="1">
    <citation type="submission" date="2015-09" db="EMBL/GenBank/DDBJ databases">
        <title>A metagenomics-based metabolic model of nitrate-dependent anaerobic oxidation of methane by Methanoperedens-like archaea.</title>
        <authorList>
            <person name="Arshad A."/>
            <person name="Speth D.R."/>
            <person name="De Graaf R.M."/>
            <person name="Op Den Camp H.J."/>
            <person name="Jetten M.S."/>
            <person name="Welte C.U."/>
        </authorList>
    </citation>
    <scope>NUCLEOTIDE SEQUENCE [LARGE SCALE GENOMIC DNA]</scope>
</reference>
<protein>
    <submittedName>
        <fullName evidence="1">Uncharacterized protein</fullName>
    </submittedName>
</protein>
<evidence type="ECO:0000313" key="1">
    <source>
        <dbReference type="EMBL" id="KPQ40919.1"/>
    </source>
</evidence>
<evidence type="ECO:0000313" key="2">
    <source>
        <dbReference type="Proteomes" id="UP000050360"/>
    </source>
</evidence>